<dbReference type="PANTHER" id="PTHR18853">
    <property type="entry name" value="FORKHEAD-ASSOCIATED DOMAIN-CONTAINING PROTEIN 1-RELATED"/>
    <property type="match status" value="1"/>
</dbReference>
<dbReference type="PANTHER" id="PTHR18853:SF9">
    <property type="entry name" value="COILED-COIL DOMAIN-CONTAINING PROTEIN 27"/>
    <property type="match status" value="1"/>
</dbReference>
<feature type="coiled-coil region" evidence="1">
    <location>
        <begin position="73"/>
        <end position="107"/>
    </location>
</feature>
<evidence type="ECO:0000313" key="2">
    <source>
        <dbReference type="EMBL" id="KFO88938.1"/>
    </source>
</evidence>
<feature type="coiled-coil region" evidence="1">
    <location>
        <begin position="4"/>
        <end position="45"/>
    </location>
</feature>
<name>A0A091HNP4_BUCRH</name>
<dbReference type="AlphaFoldDB" id="A0A091HNP4"/>
<gene>
    <name evidence="2" type="ORF">N320_09985</name>
</gene>
<evidence type="ECO:0000313" key="3">
    <source>
        <dbReference type="Proteomes" id="UP000054064"/>
    </source>
</evidence>
<feature type="non-terminal residue" evidence="2">
    <location>
        <position position="196"/>
    </location>
</feature>
<dbReference type="EMBL" id="KL518882">
    <property type="protein sequence ID" value="KFO88938.1"/>
    <property type="molecule type" value="Genomic_DNA"/>
</dbReference>
<protein>
    <submittedName>
        <fullName evidence="2">Coiled-coil domain-containing protein 27</fullName>
    </submittedName>
</protein>
<reference evidence="2 3" key="1">
    <citation type="submission" date="2014-04" db="EMBL/GenBank/DDBJ databases">
        <title>Genome evolution of avian class.</title>
        <authorList>
            <person name="Zhang G."/>
            <person name="Li C."/>
        </authorList>
    </citation>
    <scope>NUCLEOTIDE SEQUENCE [LARGE SCALE GENOMIC DNA]</scope>
    <source>
        <strain evidence="2">BGI_N320</strain>
    </source>
</reference>
<dbReference type="InterPro" id="IPR052642">
    <property type="entry name" value="CC-FHA_domain"/>
</dbReference>
<accession>A0A091HNP4</accession>
<organism evidence="2 3">
    <name type="scientific">Buceros rhinoceros silvestris</name>
    <dbReference type="NCBI Taxonomy" id="175836"/>
    <lineage>
        <taxon>Eukaryota</taxon>
        <taxon>Metazoa</taxon>
        <taxon>Chordata</taxon>
        <taxon>Craniata</taxon>
        <taxon>Vertebrata</taxon>
        <taxon>Euteleostomi</taxon>
        <taxon>Archelosauria</taxon>
        <taxon>Archosauria</taxon>
        <taxon>Dinosauria</taxon>
        <taxon>Saurischia</taxon>
        <taxon>Theropoda</taxon>
        <taxon>Coelurosauria</taxon>
        <taxon>Aves</taxon>
        <taxon>Neognathae</taxon>
        <taxon>Neoaves</taxon>
        <taxon>Telluraves</taxon>
        <taxon>Coraciimorphae</taxon>
        <taxon>Bucerotiformes</taxon>
        <taxon>Bucerotidae</taxon>
        <taxon>Buceros</taxon>
    </lineage>
</organism>
<evidence type="ECO:0000256" key="1">
    <source>
        <dbReference type="SAM" id="Coils"/>
    </source>
</evidence>
<keyword evidence="3" id="KW-1185">Reference proteome</keyword>
<keyword evidence="1" id="KW-0175">Coiled coil</keyword>
<feature type="non-terminal residue" evidence="2">
    <location>
        <position position="1"/>
    </location>
</feature>
<dbReference type="Proteomes" id="UP000054064">
    <property type="component" value="Unassembled WGS sequence"/>
</dbReference>
<sequence>TGTISSLQRQLEIQESQLRRTKSEKETLQKRLRERENQLRAMSAKFCSLREERNHEEMMAAMEKENCSLRQVVTEQESKLAEQNELISELQGTLRQLQAEVLASRNRDKKQQQAQEAIQSRAETLQHSELQARVALEGITIRFERFRSKIIQATFSTAGCKAPQAELTDEEVLEAMQKIINERLEFHQILEQNGIK</sequence>
<proteinExistence type="predicted"/>
<dbReference type="Gene3D" id="1.10.287.1490">
    <property type="match status" value="1"/>
</dbReference>